<keyword evidence="3" id="KW-1185">Reference proteome</keyword>
<proteinExistence type="predicted"/>
<dbReference type="EMBL" id="JASSZA010000023">
    <property type="protein sequence ID" value="KAK2083602.1"/>
    <property type="molecule type" value="Genomic_DNA"/>
</dbReference>
<feature type="region of interest" description="Disordered" evidence="1">
    <location>
        <begin position="59"/>
        <end position="78"/>
    </location>
</feature>
<protein>
    <submittedName>
        <fullName evidence="2">Uncharacterized protein</fullName>
    </submittedName>
</protein>
<evidence type="ECO:0000256" key="1">
    <source>
        <dbReference type="SAM" id="MobiDB-lite"/>
    </source>
</evidence>
<name>A0ABQ9THD2_SAGOE</name>
<evidence type="ECO:0000313" key="2">
    <source>
        <dbReference type="EMBL" id="KAK2083602.1"/>
    </source>
</evidence>
<accession>A0ABQ9THD2</accession>
<sequence length="78" mass="8363">MDCWADGTSRKAVTHLETKLQGEGRIRQEKKALFCVKENKQNAQPIEIAAAQGTVVGIQQKGASSKGSSGQPSHSARK</sequence>
<comment type="caution">
    <text evidence="2">The sequence shown here is derived from an EMBL/GenBank/DDBJ whole genome shotgun (WGS) entry which is preliminary data.</text>
</comment>
<reference evidence="2 3" key="1">
    <citation type="submission" date="2023-05" db="EMBL/GenBank/DDBJ databases">
        <title>B98-5 Cell Line De Novo Hybrid Assembly: An Optical Mapping Approach.</title>
        <authorList>
            <person name="Kananen K."/>
            <person name="Auerbach J.A."/>
            <person name="Kautto E."/>
            <person name="Blachly J.S."/>
        </authorList>
    </citation>
    <scope>NUCLEOTIDE SEQUENCE [LARGE SCALE GENOMIC DNA]</scope>
    <source>
        <strain evidence="2">B95-8</strain>
        <tissue evidence="2">Cell line</tissue>
    </source>
</reference>
<dbReference type="Proteomes" id="UP001266305">
    <property type="component" value="Unassembled WGS sequence"/>
</dbReference>
<gene>
    <name evidence="2" type="ORF">P7K49_038838</name>
</gene>
<evidence type="ECO:0000313" key="3">
    <source>
        <dbReference type="Proteomes" id="UP001266305"/>
    </source>
</evidence>
<organism evidence="2 3">
    <name type="scientific">Saguinus oedipus</name>
    <name type="common">Cotton-top tamarin</name>
    <name type="synonym">Oedipomidas oedipus</name>
    <dbReference type="NCBI Taxonomy" id="9490"/>
    <lineage>
        <taxon>Eukaryota</taxon>
        <taxon>Metazoa</taxon>
        <taxon>Chordata</taxon>
        <taxon>Craniata</taxon>
        <taxon>Vertebrata</taxon>
        <taxon>Euteleostomi</taxon>
        <taxon>Mammalia</taxon>
        <taxon>Eutheria</taxon>
        <taxon>Euarchontoglires</taxon>
        <taxon>Primates</taxon>
        <taxon>Haplorrhini</taxon>
        <taxon>Platyrrhini</taxon>
        <taxon>Cebidae</taxon>
        <taxon>Callitrichinae</taxon>
        <taxon>Saguinus</taxon>
    </lineage>
</organism>